<dbReference type="Gene3D" id="1.20.120.160">
    <property type="entry name" value="HPT domain"/>
    <property type="match status" value="1"/>
</dbReference>
<dbReference type="Pfam" id="PF00512">
    <property type="entry name" value="HisKA"/>
    <property type="match status" value="1"/>
</dbReference>
<dbReference type="EC" id="2.7.13.3" evidence="3"/>
<dbReference type="Pfam" id="PF00072">
    <property type="entry name" value="Response_reg"/>
    <property type="match status" value="2"/>
</dbReference>
<evidence type="ECO:0000256" key="15">
    <source>
        <dbReference type="ARBA" id="ARBA00068150"/>
    </source>
</evidence>
<keyword evidence="4" id="KW-1003">Cell membrane</keyword>
<evidence type="ECO:0000256" key="10">
    <source>
        <dbReference type="ARBA" id="ARBA00022840"/>
    </source>
</evidence>
<evidence type="ECO:0000256" key="13">
    <source>
        <dbReference type="ARBA" id="ARBA00023136"/>
    </source>
</evidence>
<sequence length="1120" mass="122303">MVEPGRTLRSRAAWPLAIMAAAAFSFGTYWYAQVQSGRSFFNAISFQQQSQLALKATVFDREISHLKRMTEFLASVPPVPGIARVLLHGGVDPVNGETFSVWKNRLDQIYLGFLRAEPRVFQARFIGTASDGLELIRVERDASGTPRIPAEDSFQHKGDRPYFIEAIAAPPGTLVVSEIELNREHGRLEEPHRPTVRVSTPVANARGETFAVVVVNYEFGALLDELGRSDDATRYFLTNGHGHYLLHPGAAAFQHEYAPGPVSGWQGDFAFLTPAEYPAGFEGARLMRARDTDRIFIVDSRRIYSLGDGKPLTLHAIYPLDQALGEIRHNAWSDFLLVNATAYLLIAVIAWLSSRMAALQREARLQLALKESMERARDAAEQANAAKSQFLANMSHEIRTPLNAVLGLGHLLGIGPLSGEQRDYVTKIQSAGKTLLGIVNDVLDLSKIEAGELVLEQIPFSVGNLCRESLRIVSEQAREKGLTVDLNIATTVPDILVGDATRLRQMLLNLLTNAVKFTASGGITLRATASRHEHRILLRLEVEDSGIGIPAAAQERLFAPFVQADESTTRRFGGSGLGLAIVRQTVEQMDGRVSLESTEGVGSTFRVELPLDLPDTDQLAVFESGIRRLEVVVAEDDADQREALIAMATSLGWHAEGVADGEALIDHVLGRDASQQPVDCLVVDWRMPGLDGLTALDRLRTRIGTDQLPAAILITAQDTEALEAEPNADLPDSIMVKPVDSSTLFNQVNSAVVKRADLQDRVLEGTCLGANHIQWLPGTRVLLVDDSVLNLDVARRILERQGAEVRTCTNGQEVLELLDQPEQGFDAVLLDVQMPIMDGIATVRAIRNQLCLEQLPVIALTAGALSSERQRALAAGMNDYLTKPFEPDQMVRTLRRHIELARGTALPVTQYAGETAPATHWPAIPGLRMREVETRLDGDWALFRSTCRSLLREFADLRAAPPPASDAPTRQAFADRLHKLAGNAGLIGAEALQQQARSVELQLRQADPAPLVAPLDELARTLRDLETRLHPYVEEDARATRPGTNAPDPVAAVDEEALTQLRDDLAAHRLTAVATFETLAPGLEATLASADFAALDAAIRALHFDQALDIIESSRASPGT</sequence>
<dbReference type="SUPFAM" id="SSF103190">
    <property type="entry name" value="Sensory domain-like"/>
    <property type="match status" value="1"/>
</dbReference>
<dbReference type="InterPro" id="IPR029151">
    <property type="entry name" value="Sensor-like_sf"/>
</dbReference>
<dbReference type="CDD" id="cd00082">
    <property type="entry name" value="HisKA"/>
    <property type="match status" value="1"/>
</dbReference>
<keyword evidence="7 19" id="KW-0812">Transmembrane</keyword>
<dbReference type="GO" id="GO:0000155">
    <property type="term" value="F:phosphorelay sensor kinase activity"/>
    <property type="evidence" value="ECO:0007669"/>
    <property type="project" value="InterPro"/>
</dbReference>
<dbReference type="SUPFAM" id="SSF52172">
    <property type="entry name" value="CheY-like"/>
    <property type="match status" value="2"/>
</dbReference>
<evidence type="ECO:0000256" key="18">
    <source>
        <dbReference type="SAM" id="Coils"/>
    </source>
</evidence>
<dbReference type="CDD" id="cd16922">
    <property type="entry name" value="HATPase_EvgS-ArcB-TorS-like"/>
    <property type="match status" value="1"/>
</dbReference>
<evidence type="ECO:0000256" key="16">
    <source>
        <dbReference type="PROSITE-ProRule" id="PRU00110"/>
    </source>
</evidence>
<evidence type="ECO:0000256" key="2">
    <source>
        <dbReference type="ARBA" id="ARBA00004651"/>
    </source>
</evidence>
<evidence type="ECO:0000259" key="21">
    <source>
        <dbReference type="PROSITE" id="PS50110"/>
    </source>
</evidence>
<feature type="coiled-coil region" evidence="18">
    <location>
        <begin position="366"/>
        <end position="393"/>
    </location>
</feature>
<evidence type="ECO:0000256" key="1">
    <source>
        <dbReference type="ARBA" id="ARBA00000085"/>
    </source>
</evidence>
<reference evidence="23 24" key="1">
    <citation type="submission" date="2019-03" db="EMBL/GenBank/DDBJ databases">
        <title>Genomic Encyclopedia of Type Strains, Phase IV (KMG-IV): sequencing the most valuable type-strain genomes for metagenomic binning, comparative biology and taxonomic classification.</title>
        <authorList>
            <person name="Goeker M."/>
        </authorList>
    </citation>
    <scope>NUCLEOTIDE SEQUENCE [LARGE SCALE GENOMIC DNA]</scope>
    <source>
        <strain evidence="23 24">DSM 203</strain>
    </source>
</reference>
<dbReference type="FunFam" id="3.30.565.10:FF:000010">
    <property type="entry name" value="Sensor histidine kinase RcsC"/>
    <property type="match status" value="1"/>
</dbReference>
<dbReference type="InterPro" id="IPR003594">
    <property type="entry name" value="HATPase_dom"/>
</dbReference>
<dbReference type="Gene3D" id="1.10.287.130">
    <property type="match status" value="1"/>
</dbReference>
<proteinExistence type="predicted"/>
<name>A0A4R4ALI4_MARGR</name>
<keyword evidence="9 23" id="KW-0418">Kinase</keyword>
<evidence type="ECO:0000256" key="12">
    <source>
        <dbReference type="ARBA" id="ARBA00023012"/>
    </source>
</evidence>
<dbReference type="InterPro" id="IPR008207">
    <property type="entry name" value="Sig_transdc_His_kin_Hpt_dom"/>
</dbReference>
<keyword evidence="11 19" id="KW-1133">Transmembrane helix</keyword>
<accession>A0A4R4ALI4</accession>
<evidence type="ECO:0000256" key="14">
    <source>
        <dbReference type="ARBA" id="ARBA00064003"/>
    </source>
</evidence>
<dbReference type="PRINTS" id="PR00344">
    <property type="entry name" value="BCTRLSENSOR"/>
</dbReference>
<evidence type="ECO:0000313" key="23">
    <source>
        <dbReference type="EMBL" id="TCW40024.1"/>
    </source>
</evidence>
<evidence type="ECO:0000259" key="22">
    <source>
        <dbReference type="PROSITE" id="PS50894"/>
    </source>
</evidence>
<dbReference type="InterPro" id="IPR036641">
    <property type="entry name" value="HPT_dom_sf"/>
</dbReference>
<dbReference type="FunFam" id="1.10.287.130:FF:000002">
    <property type="entry name" value="Two-component osmosensing histidine kinase"/>
    <property type="match status" value="1"/>
</dbReference>
<evidence type="ECO:0000313" key="24">
    <source>
        <dbReference type="Proteomes" id="UP000295247"/>
    </source>
</evidence>
<dbReference type="SMART" id="SM00388">
    <property type="entry name" value="HisKA"/>
    <property type="match status" value="1"/>
</dbReference>
<evidence type="ECO:0000256" key="4">
    <source>
        <dbReference type="ARBA" id="ARBA00022475"/>
    </source>
</evidence>
<evidence type="ECO:0000256" key="5">
    <source>
        <dbReference type="ARBA" id="ARBA00022553"/>
    </source>
</evidence>
<dbReference type="GO" id="GO:0005886">
    <property type="term" value="C:plasma membrane"/>
    <property type="evidence" value="ECO:0007669"/>
    <property type="project" value="UniProtKB-SubCell"/>
</dbReference>
<evidence type="ECO:0000256" key="11">
    <source>
        <dbReference type="ARBA" id="ARBA00022989"/>
    </source>
</evidence>
<dbReference type="PROSITE" id="PS50894">
    <property type="entry name" value="HPT"/>
    <property type="match status" value="1"/>
</dbReference>
<feature type="domain" description="Response regulatory" evidence="21">
    <location>
        <begin position="780"/>
        <end position="898"/>
    </location>
</feature>
<dbReference type="Proteomes" id="UP000295247">
    <property type="component" value="Unassembled WGS sequence"/>
</dbReference>
<dbReference type="CDD" id="cd17546">
    <property type="entry name" value="REC_hyHK_CKI1_RcsC-like"/>
    <property type="match status" value="1"/>
</dbReference>
<evidence type="ECO:0000256" key="6">
    <source>
        <dbReference type="ARBA" id="ARBA00022679"/>
    </source>
</evidence>
<dbReference type="InterPro" id="IPR011006">
    <property type="entry name" value="CheY-like_superfamily"/>
</dbReference>
<dbReference type="PROSITE" id="PS50110">
    <property type="entry name" value="RESPONSE_REGULATORY"/>
    <property type="match status" value="2"/>
</dbReference>
<feature type="domain" description="Histidine kinase" evidence="20">
    <location>
        <begin position="393"/>
        <end position="613"/>
    </location>
</feature>
<keyword evidence="5 17" id="KW-0597">Phosphoprotein</keyword>
<protein>
    <recommendedName>
        <fullName evidence="15">Sensory/regulatory protein RpfC</fullName>
        <ecNumber evidence="3">2.7.13.3</ecNumber>
    </recommendedName>
</protein>
<dbReference type="SUPFAM" id="SSF55874">
    <property type="entry name" value="ATPase domain of HSP90 chaperone/DNA topoisomerase II/histidine kinase"/>
    <property type="match status" value="1"/>
</dbReference>
<keyword evidence="10" id="KW-0067">ATP-binding</keyword>
<dbReference type="EMBL" id="SMDC01000001">
    <property type="protein sequence ID" value="TCW40024.1"/>
    <property type="molecule type" value="Genomic_DNA"/>
</dbReference>
<dbReference type="PROSITE" id="PS50109">
    <property type="entry name" value="HIS_KIN"/>
    <property type="match status" value="1"/>
</dbReference>
<feature type="modified residue" description="4-aspartylphosphate" evidence="17">
    <location>
        <position position="684"/>
    </location>
</feature>
<feature type="modified residue" description="4-aspartylphosphate" evidence="17">
    <location>
        <position position="831"/>
    </location>
</feature>
<gene>
    <name evidence="23" type="ORF">EDC29_101441</name>
</gene>
<dbReference type="InterPro" id="IPR036097">
    <property type="entry name" value="HisK_dim/P_sf"/>
</dbReference>
<keyword evidence="6" id="KW-0808">Transferase</keyword>
<evidence type="ECO:0000256" key="3">
    <source>
        <dbReference type="ARBA" id="ARBA00012438"/>
    </source>
</evidence>
<dbReference type="InterPro" id="IPR005467">
    <property type="entry name" value="His_kinase_dom"/>
</dbReference>
<dbReference type="Pfam" id="PF02518">
    <property type="entry name" value="HATPase_c"/>
    <property type="match status" value="1"/>
</dbReference>
<keyword evidence="8" id="KW-0547">Nucleotide-binding</keyword>
<dbReference type="PANTHER" id="PTHR45339:SF1">
    <property type="entry name" value="HYBRID SIGNAL TRANSDUCTION HISTIDINE KINASE J"/>
    <property type="match status" value="1"/>
</dbReference>
<dbReference type="Gene3D" id="3.30.565.10">
    <property type="entry name" value="Histidine kinase-like ATPase, C-terminal domain"/>
    <property type="match status" value="1"/>
</dbReference>
<feature type="transmembrane region" description="Helical" evidence="19">
    <location>
        <begin position="12"/>
        <end position="32"/>
    </location>
</feature>
<evidence type="ECO:0000256" key="8">
    <source>
        <dbReference type="ARBA" id="ARBA00022741"/>
    </source>
</evidence>
<feature type="domain" description="HPt" evidence="22">
    <location>
        <begin position="939"/>
        <end position="1032"/>
    </location>
</feature>
<dbReference type="InterPro" id="IPR003661">
    <property type="entry name" value="HisK_dim/P_dom"/>
</dbReference>
<feature type="modified residue" description="Phosphohistidine" evidence="16">
    <location>
        <position position="978"/>
    </location>
</feature>
<dbReference type="AlphaFoldDB" id="A0A4R4ALI4"/>
<dbReference type="PANTHER" id="PTHR45339">
    <property type="entry name" value="HYBRID SIGNAL TRANSDUCTION HISTIDINE KINASE J"/>
    <property type="match status" value="1"/>
</dbReference>
<dbReference type="InterPro" id="IPR001789">
    <property type="entry name" value="Sig_transdc_resp-reg_receiver"/>
</dbReference>
<feature type="domain" description="Response regulatory" evidence="21">
    <location>
        <begin position="630"/>
        <end position="752"/>
    </location>
</feature>
<dbReference type="SUPFAM" id="SSF47226">
    <property type="entry name" value="Histidine-containing phosphotransfer domain, HPT domain"/>
    <property type="match status" value="1"/>
</dbReference>
<dbReference type="InterPro" id="IPR048760">
    <property type="entry name" value="VP0354-like_sensor_dom"/>
</dbReference>
<keyword evidence="13 19" id="KW-0472">Membrane</keyword>
<comment type="subunit">
    <text evidence="14">At low DSF concentrations, interacts with RpfF.</text>
</comment>
<dbReference type="SMART" id="SM00448">
    <property type="entry name" value="REC"/>
    <property type="match status" value="2"/>
</dbReference>
<dbReference type="Gene3D" id="3.30.450.20">
    <property type="entry name" value="PAS domain"/>
    <property type="match status" value="1"/>
</dbReference>
<keyword evidence="12" id="KW-0902">Two-component regulatory system</keyword>
<evidence type="ECO:0000256" key="7">
    <source>
        <dbReference type="ARBA" id="ARBA00022692"/>
    </source>
</evidence>
<organism evidence="23 24">
    <name type="scientific">Marichromatium gracile</name>
    <name type="common">Chromatium gracile</name>
    <dbReference type="NCBI Taxonomy" id="1048"/>
    <lineage>
        <taxon>Bacteria</taxon>
        <taxon>Pseudomonadati</taxon>
        <taxon>Pseudomonadota</taxon>
        <taxon>Gammaproteobacteria</taxon>
        <taxon>Chromatiales</taxon>
        <taxon>Chromatiaceae</taxon>
        <taxon>Marichromatium</taxon>
    </lineage>
</organism>
<dbReference type="InterPro" id="IPR004358">
    <property type="entry name" value="Sig_transdc_His_kin-like_C"/>
</dbReference>
<dbReference type="RefSeq" id="WP_132228363.1">
    <property type="nucleotide sequence ID" value="NZ_NRRH01000001.1"/>
</dbReference>
<dbReference type="Gene3D" id="3.40.50.2300">
    <property type="match status" value="2"/>
</dbReference>
<keyword evidence="18" id="KW-0175">Coiled coil</keyword>
<dbReference type="Pfam" id="PF01627">
    <property type="entry name" value="Hpt"/>
    <property type="match status" value="1"/>
</dbReference>
<dbReference type="CDD" id="cd00156">
    <property type="entry name" value="REC"/>
    <property type="match status" value="1"/>
</dbReference>
<evidence type="ECO:0000256" key="9">
    <source>
        <dbReference type="ARBA" id="ARBA00022777"/>
    </source>
</evidence>
<evidence type="ECO:0000256" key="19">
    <source>
        <dbReference type="SAM" id="Phobius"/>
    </source>
</evidence>
<comment type="catalytic activity">
    <reaction evidence="1">
        <text>ATP + protein L-histidine = ADP + protein N-phospho-L-histidine.</text>
        <dbReference type="EC" id="2.7.13.3"/>
    </reaction>
</comment>
<dbReference type="InterPro" id="IPR036890">
    <property type="entry name" value="HATPase_C_sf"/>
</dbReference>
<dbReference type="SMART" id="SM00387">
    <property type="entry name" value="HATPase_c"/>
    <property type="match status" value="1"/>
</dbReference>
<evidence type="ECO:0000256" key="17">
    <source>
        <dbReference type="PROSITE-ProRule" id="PRU00169"/>
    </source>
</evidence>
<dbReference type="Pfam" id="PF21623">
    <property type="entry name" value="HK_sensor_dom_bact"/>
    <property type="match status" value="1"/>
</dbReference>
<comment type="subcellular location">
    <subcellularLocation>
        <location evidence="2">Cell membrane</location>
        <topology evidence="2">Multi-pass membrane protein</topology>
    </subcellularLocation>
</comment>
<dbReference type="SUPFAM" id="SSF47384">
    <property type="entry name" value="Homodimeric domain of signal transducing histidine kinase"/>
    <property type="match status" value="1"/>
</dbReference>
<comment type="caution">
    <text evidence="23">The sequence shown here is derived from an EMBL/GenBank/DDBJ whole genome shotgun (WGS) entry which is preliminary data.</text>
</comment>
<evidence type="ECO:0000259" key="20">
    <source>
        <dbReference type="PROSITE" id="PS50109"/>
    </source>
</evidence>
<dbReference type="GO" id="GO:0005524">
    <property type="term" value="F:ATP binding"/>
    <property type="evidence" value="ECO:0007669"/>
    <property type="project" value="UniProtKB-KW"/>
</dbReference>